<dbReference type="EMBL" id="CM055110">
    <property type="protein sequence ID" value="KAJ7521040.1"/>
    <property type="molecule type" value="Genomic_DNA"/>
</dbReference>
<organism evidence="1 2">
    <name type="scientific">Diphasiastrum complanatum</name>
    <name type="common">Issler's clubmoss</name>
    <name type="synonym">Lycopodium complanatum</name>
    <dbReference type="NCBI Taxonomy" id="34168"/>
    <lineage>
        <taxon>Eukaryota</taxon>
        <taxon>Viridiplantae</taxon>
        <taxon>Streptophyta</taxon>
        <taxon>Embryophyta</taxon>
        <taxon>Tracheophyta</taxon>
        <taxon>Lycopodiopsida</taxon>
        <taxon>Lycopodiales</taxon>
        <taxon>Lycopodiaceae</taxon>
        <taxon>Lycopodioideae</taxon>
        <taxon>Diphasiastrum</taxon>
    </lineage>
</organism>
<reference evidence="2" key="1">
    <citation type="journal article" date="2024" name="Proc. Natl. Acad. Sci. U.S.A.">
        <title>Extraordinary preservation of gene collinearity over three hundred million years revealed in homosporous lycophytes.</title>
        <authorList>
            <person name="Li C."/>
            <person name="Wickell D."/>
            <person name="Kuo L.Y."/>
            <person name="Chen X."/>
            <person name="Nie B."/>
            <person name="Liao X."/>
            <person name="Peng D."/>
            <person name="Ji J."/>
            <person name="Jenkins J."/>
            <person name="Williams M."/>
            <person name="Shu S."/>
            <person name="Plott C."/>
            <person name="Barry K."/>
            <person name="Rajasekar S."/>
            <person name="Grimwood J."/>
            <person name="Han X."/>
            <person name="Sun S."/>
            <person name="Hou Z."/>
            <person name="He W."/>
            <person name="Dai G."/>
            <person name="Sun C."/>
            <person name="Schmutz J."/>
            <person name="Leebens-Mack J.H."/>
            <person name="Li F.W."/>
            <person name="Wang L."/>
        </authorList>
    </citation>
    <scope>NUCLEOTIDE SEQUENCE [LARGE SCALE GENOMIC DNA]</scope>
    <source>
        <strain evidence="2">cv. PW_Plant_1</strain>
    </source>
</reference>
<evidence type="ECO:0000313" key="2">
    <source>
        <dbReference type="Proteomes" id="UP001162992"/>
    </source>
</evidence>
<gene>
    <name evidence="1" type="ORF">O6H91_19G035100</name>
</gene>
<dbReference type="Proteomes" id="UP001162992">
    <property type="component" value="Chromosome 19"/>
</dbReference>
<protein>
    <submittedName>
        <fullName evidence="1">Uncharacterized protein</fullName>
    </submittedName>
</protein>
<proteinExistence type="predicted"/>
<name>A0ACC2AUE8_DIPCM</name>
<accession>A0ACC2AUE8</accession>
<evidence type="ECO:0000313" key="1">
    <source>
        <dbReference type="EMBL" id="KAJ7521040.1"/>
    </source>
</evidence>
<keyword evidence="2" id="KW-1185">Reference proteome</keyword>
<sequence length="130" mass="14400">MLYNGDSAVDSSRWFASRVLRGINSDVNAASSGRMSASSLLSVLADRGRRHYPCLSLGMCATLVLSMSVDRSMQRLLYKRIPTALSCIAMKCIACKNKVSSAMDRYIMACKHDICISTAQRWIATCKHDR</sequence>
<comment type="caution">
    <text evidence="1">The sequence shown here is derived from an EMBL/GenBank/DDBJ whole genome shotgun (WGS) entry which is preliminary data.</text>
</comment>